<proteinExistence type="predicted"/>
<accession>A0A645GJB4</accession>
<evidence type="ECO:0000313" key="1">
    <source>
        <dbReference type="EMBL" id="MPN27061.1"/>
    </source>
</evidence>
<sequence>MCNTVLLDDFNGGGLVVLKINIAVPIGVEGDELLGRVQQVGTGDGFFSYLVDDGQQVLQLHSSVRTGLDLRDGAAVGGLHGEHCIRHRSTGVCI</sequence>
<dbReference type="AlphaFoldDB" id="A0A645GJB4"/>
<name>A0A645GJB4_9ZZZZ</name>
<gene>
    <name evidence="1" type="ORF">SDC9_174488</name>
</gene>
<organism evidence="1">
    <name type="scientific">bioreactor metagenome</name>
    <dbReference type="NCBI Taxonomy" id="1076179"/>
    <lineage>
        <taxon>unclassified sequences</taxon>
        <taxon>metagenomes</taxon>
        <taxon>ecological metagenomes</taxon>
    </lineage>
</organism>
<protein>
    <submittedName>
        <fullName evidence="1">Uncharacterized protein</fullName>
    </submittedName>
</protein>
<dbReference type="EMBL" id="VSSQ01076818">
    <property type="protein sequence ID" value="MPN27061.1"/>
    <property type="molecule type" value="Genomic_DNA"/>
</dbReference>
<reference evidence="1" key="1">
    <citation type="submission" date="2019-08" db="EMBL/GenBank/DDBJ databases">
        <authorList>
            <person name="Kucharzyk K."/>
            <person name="Murdoch R.W."/>
            <person name="Higgins S."/>
            <person name="Loffler F."/>
        </authorList>
    </citation>
    <scope>NUCLEOTIDE SEQUENCE</scope>
</reference>
<comment type="caution">
    <text evidence="1">The sequence shown here is derived from an EMBL/GenBank/DDBJ whole genome shotgun (WGS) entry which is preliminary data.</text>
</comment>